<evidence type="ECO:0000313" key="3">
    <source>
        <dbReference type="Proteomes" id="UP000178993"/>
    </source>
</evidence>
<evidence type="ECO:0008006" key="4">
    <source>
        <dbReference type="Google" id="ProtNLM"/>
    </source>
</evidence>
<accession>A0A1F4ZCA3</accession>
<feature type="signal peptide" evidence="1">
    <location>
        <begin position="1"/>
        <end position="23"/>
    </location>
</feature>
<proteinExistence type="predicted"/>
<dbReference type="Proteomes" id="UP000178993">
    <property type="component" value="Unassembled WGS sequence"/>
</dbReference>
<keyword evidence="1" id="KW-0732">Signal</keyword>
<dbReference type="EMBL" id="MEXL01000013">
    <property type="protein sequence ID" value="OGD03437.1"/>
    <property type="molecule type" value="Genomic_DNA"/>
</dbReference>
<name>A0A1F4ZCA3_9BACT</name>
<evidence type="ECO:0000313" key="2">
    <source>
        <dbReference type="EMBL" id="OGD03437.1"/>
    </source>
</evidence>
<dbReference type="AlphaFoldDB" id="A0A1F4ZCA3"/>
<evidence type="ECO:0000256" key="1">
    <source>
        <dbReference type="SAM" id="SignalP"/>
    </source>
</evidence>
<sequence>MKLFSAGLSLLLLLFTITTPASAATASPNASLSVSKDRHYVYLSFSGLKAVAKVNYILTYDSNNTQKGFEGGFSTKKSTTRSTRRQILGTCSSGKCVFQPNPKNFSLTVTFTLRSGATTTLTRTLP</sequence>
<feature type="chain" id="PRO_5009516009" description="Cohesin domain-containing protein" evidence="1">
    <location>
        <begin position="24"/>
        <end position="126"/>
    </location>
</feature>
<organism evidence="2 3">
    <name type="scientific">Candidatus Amesbacteria bacterium RIFCSPHIGHO2_12_FULL_48_14</name>
    <dbReference type="NCBI Taxonomy" id="1797257"/>
    <lineage>
        <taxon>Bacteria</taxon>
        <taxon>Candidatus Amesiibacteriota</taxon>
    </lineage>
</organism>
<gene>
    <name evidence="2" type="ORF">A3E17_01585</name>
</gene>
<comment type="caution">
    <text evidence="2">The sequence shown here is derived from an EMBL/GenBank/DDBJ whole genome shotgun (WGS) entry which is preliminary data.</text>
</comment>
<protein>
    <recommendedName>
        <fullName evidence="4">Cohesin domain-containing protein</fullName>
    </recommendedName>
</protein>
<reference evidence="2 3" key="1">
    <citation type="journal article" date="2016" name="Nat. Commun.">
        <title>Thousands of microbial genomes shed light on interconnected biogeochemical processes in an aquifer system.</title>
        <authorList>
            <person name="Anantharaman K."/>
            <person name="Brown C.T."/>
            <person name="Hug L.A."/>
            <person name="Sharon I."/>
            <person name="Castelle C.J."/>
            <person name="Probst A.J."/>
            <person name="Thomas B.C."/>
            <person name="Singh A."/>
            <person name="Wilkins M.J."/>
            <person name="Karaoz U."/>
            <person name="Brodie E.L."/>
            <person name="Williams K.H."/>
            <person name="Hubbard S.S."/>
            <person name="Banfield J.F."/>
        </authorList>
    </citation>
    <scope>NUCLEOTIDE SEQUENCE [LARGE SCALE GENOMIC DNA]</scope>
</reference>